<keyword evidence="2" id="KW-1185">Reference proteome</keyword>
<dbReference type="Proteomes" id="UP001165083">
    <property type="component" value="Unassembled WGS sequence"/>
</dbReference>
<comment type="caution">
    <text evidence="1">The sequence shown here is derived from an EMBL/GenBank/DDBJ whole genome shotgun (WGS) entry which is preliminary data.</text>
</comment>
<dbReference type="InterPro" id="IPR032675">
    <property type="entry name" value="LRR_dom_sf"/>
</dbReference>
<dbReference type="Gene3D" id="3.80.10.10">
    <property type="entry name" value="Ribonuclease Inhibitor"/>
    <property type="match status" value="1"/>
</dbReference>
<dbReference type="AlphaFoldDB" id="A0A9W6U5T2"/>
<name>A0A9W6U5T2_9STRA</name>
<dbReference type="EMBL" id="BSXW01000576">
    <property type="protein sequence ID" value="GMF25890.1"/>
    <property type="molecule type" value="Genomic_DNA"/>
</dbReference>
<dbReference type="OrthoDB" id="121666at2759"/>
<accession>A0A9W6U5T2</accession>
<evidence type="ECO:0000313" key="2">
    <source>
        <dbReference type="Proteomes" id="UP001165083"/>
    </source>
</evidence>
<evidence type="ECO:0000313" key="1">
    <source>
        <dbReference type="EMBL" id="GMF25890.1"/>
    </source>
</evidence>
<protein>
    <submittedName>
        <fullName evidence="1">Unnamed protein product</fullName>
    </submittedName>
</protein>
<dbReference type="SUPFAM" id="SSF52058">
    <property type="entry name" value="L domain-like"/>
    <property type="match status" value="1"/>
</dbReference>
<reference evidence="1" key="1">
    <citation type="submission" date="2023-04" db="EMBL/GenBank/DDBJ databases">
        <title>Phytophthora lilii NBRC 32176.</title>
        <authorList>
            <person name="Ichikawa N."/>
            <person name="Sato H."/>
            <person name="Tonouchi N."/>
        </authorList>
    </citation>
    <scope>NUCLEOTIDE SEQUENCE</scope>
    <source>
        <strain evidence="1">NBRC 32176</strain>
    </source>
</reference>
<proteinExistence type="predicted"/>
<organism evidence="1 2">
    <name type="scientific">Phytophthora lilii</name>
    <dbReference type="NCBI Taxonomy" id="2077276"/>
    <lineage>
        <taxon>Eukaryota</taxon>
        <taxon>Sar</taxon>
        <taxon>Stramenopiles</taxon>
        <taxon>Oomycota</taxon>
        <taxon>Peronosporomycetes</taxon>
        <taxon>Peronosporales</taxon>
        <taxon>Peronosporaceae</taxon>
        <taxon>Phytophthora</taxon>
    </lineage>
</organism>
<gene>
    <name evidence="1" type="ORF">Plil01_001073600</name>
</gene>
<sequence>MVLHLRAAIQSHLTFVDGCRAITRPWIASRSSCVSLVISCHARNIGSPDESLFSEVDESALATLTIAHCPRLEMSPAIQRFRNLMVFHIYNSTVIKWGSDSDAITATAHPRLFVAAIARTRFPSGFPDGLLQPLPASLLSIQFCVTDFKSLPADLPKRWHSMAVVAFEYGALTEIPVSLLSLQVYTLSLKGNKIETIPQLKEMPPDLEIPELSLTENPLRELPNTLGSSTSFIIRLDLQGTNLSSLPAWTQTQVRKKNYMLGTPYCATVAPEVRPDNVQCEPRSVLDLNLKFPLEFIDSIYAIDQA</sequence>